<dbReference type="GO" id="GO:0008270">
    <property type="term" value="F:zinc ion binding"/>
    <property type="evidence" value="ECO:0007669"/>
    <property type="project" value="UniProtKB-KW"/>
</dbReference>
<evidence type="ECO:0000313" key="11">
    <source>
        <dbReference type="EMBL" id="WFD27104.1"/>
    </source>
</evidence>
<evidence type="ECO:0000313" key="12">
    <source>
        <dbReference type="Proteomes" id="UP001213623"/>
    </source>
</evidence>
<organism evidence="11 12">
    <name type="scientific">Malassezia nana</name>
    <dbReference type="NCBI Taxonomy" id="180528"/>
    <lineage>
        <taxon>Eukaryota</taxon>
        <taxon>Fungi</taxon>
        <taxon>Dikarya</taxon>
        <taxon>Basidiomycota</taxon>
        <taxon>Ustilaginomycotina</taxon>
        <taxon>Malasseziomycetes</taxon>
        <taxon>Malasseziales</taxon>
        <taxon>Malasseziaceae</taxon>
        <taxon>Malassezia</taxon>
    </lineage>
</organism>
<keyword evidence="5" id="KW-0862">Zinc</keyword>
<gene>
    <name evidence="11" type="ORF">MNAN1_002100</name>
</gene>
<keyword evidence="7" id="KW-0238">DNA-binding</keyword>
<dbReference type="GO" id="GO:0070860">
    <property type="term" value="C:RNA polymerase I core factor complex"/>
    <property type="evidence" value="ECO:0007669"/>
    <property type="project" value="InterPro"/>
</dbReference>
<dbReference type="Proteomes" id="UP001213623">
    <property type="component" value="Chromosome 3"/>
</dbReference>
<evidence type="ECO:0000256" key="3">
    <source>
        <dbReference type="ARBA" id="ARBA00022723"/>
    </source>
</evidence>
<keyword evidence="9" id="KW-0539">Nucleus</keyword>
<dbReference type="GO" id="GO:0001164">
    <property type="term" value="F:RNA polymerase I core promoter sequence-specific DNA binding"/>
    <property type="evidence" value="ECO:0007669"/>
    <property type="project" value="InterPro"/>
</dbReference>
<dbReference type="InterPro" id="IPR048538">
    <property type="entry name" value="Rrn7_cyclin_C"/>
</dbReference>
<evidence type="ECO:0000256" key="2">
    <source>
        <dbReference type="ARBA" id="ARBA00006899"/>
    </source>
</evidence>
<protein>
    <recommendedName>
        <fullName evidence="10">Rrn7/TAF1B C-terminal cyclin domain-containing protein</fullName>
    </recommendedName>
</protein>
<keyword evidence="8" id="KW-0804">Transcription</keyword>
<dbReference type="PANTHER" id="PTHR31576">
    <property type="entry name" value="TATA BOX-BINDING PROTEIN-ASSOCIATED FACTOR RNA POLYMERASE I SUBUNIT B"/>
    <property type="match status" value="1"/>
</dbReference>
<evidence type="ECO:0000256" key="1">
    <source>
        <dbReference type="ARBA" id="ARBA00004604"/>
    </source>
</evidence>
<reference evidence="11" key="1">
    <citation type="submission" date="2023-03" db="EMBL/GenBank/DDBJ databases">
        <title>Mating type loci evolution in Malassezia.</title>
        <authorList>
            <person name="Coelho M.A."/>
        </authorList>
    </citation>
    <scope>NUCLEOTIDE SEQUENCE</scope>
    <source>
        <strain evidence="11">CBS 9557</strain>
    </source>
</reference>
<dbReference type="AlphaFoldDB" id="A0AAF0EM63"/>
<evidence type="ECO:0000256" key="8">
    <source>
        <dbReference type="ARBA" id="ARBA00023163"/>
    </source>
</evidence>
<evidence type="ECO:0000256" key="7">
    <source>
        <dbReference type="ARBA" id="ARBA00023125"/>
    </source>
</evidence>
<feature type="domain" description="Rrn7/TAF1B C-terminal cyclin" evidence="10">
    <location>
        <begin position="3"/>
        <end position="143"/>
    </location>
</feature>
<dbReference type="Pfam" id="PF20645">
    <property type="entry name" value="Rrn7_cyclin_C"/>
    <property type="match status" value="1"/>
</dbReference>
<keyword evidence="3" id="KW-0479">Metal-binding</keyword>
<evidence type="ECO:0000256" key="4">
    <source>
        <dbReference type="ARBA" id="ARBA00022771"/>
    </source>
</evidence>
<sequence length="348" mass="39566">MYHVPTVVELHKRVIMVASQLRRYHNVDLLEINVAPILSRFVRELMLPPTFYVAVKSLLTFLRIDMHVLGHTVIPPNPQVRAKFLERHGTDGLPTAYAFSRNLAVPRCVVLMAALIVVIKLRYGLDDIHRKETSTTLQGRQVFSGAPPQEEVWIDALCFLHGLPSDRAWEAKPPTFAPWDASVDLLSLNDADIDTYLTFLEQEYLPSNVPSSMPFRHRNDVDDLLPIPVPSQEPLDLVERVRNMQEVFQQRRAELLCAMYQSEEKEPGIQPGEAYATHTHDPGGAMTRSMERMLAIGMRVVGLDTQVKPTFESVAAHPSRPRENDVLKHCVMQLEESLLLMLMREHGK</sequence>
<dbReference type="EMBL" id="CP119894">
    <property type="protein sequence ID" value="WFD27104.1"/>
    <property type="molecule type" value="Genomic_DNA"/>
</dbReference>
<comment type="subcellular location">
    <subcellularLocation>
        <location evidence="1">Nucleus</location>
        <location evidence="1">Nucleolus</location>
    </subcellularLocation>
</comment>
<dbReference type="PANTHER" id="PTHR31576:SF2">
    <property type="entry name" value="TATA BOX-BINDING PROTEIN-ASSOCIATED FACTOR RNA POLYMERASE I SUBUNIT B"/>
    <property type="match status" value="1"/>
</dbReference>
<evidence type="ECO:0000256" key="6">
    <source>
        <dbReference type="ARBA" id="ARBA00023015"/>
    </source>
</evidence>
<evidence type="ECO:0000256" key="5">
    <source>
        <dbReference type="ARBA" id="ARBA00022833"/>
    </source>
</evidence>
<proteinExistence type="inferred from homology"/>
<keyword evidence="4" id="KW-0863">Zinc-finger</keyword>
<evidence type="ECO:0000259" key="10">
    <source>
        <dbReference type="Pfam" id="PF20645"/>
    </source>
</evidence>
<keyword evidence="12" id="KW-1185">Reference proteome</keyword>
<evidence type="ECO:0000256" key="9">
    <source>
        <dbReference type="ARBA" id="ARBA00023242"/>
    </source>
</evidence>
<dbReference type="GO" id="GO:0042790">
    <property type="term" value="P:nucleolar large rRNA transcription by RNA polymerase I"/>
    <property type="evidence" value="ECO:0007669"/>
    <property type="project" value="TreeGrafter"/>
</dbReference>
<keyword evidence="6" id="KW-0805">Transcription regulation</keyword>
<comment type="similarity">
    <text evidence="2">Belongs to the RRN7/TAF1B family.</text>
</comment>
<dbReference type="InterPro" id="IPR033599">
    <property type="entry name" value="TAF1B/Rrn7"/>
</dbReference>
<name>A0AAF0EM63_9BASI</name>
<accession>A0AAF0EM63</accession>